<accession>A0A4U6QUW0</accession>
<evidence type="ECO:0000313" key="3">
    <source>
        <dbReference type="Proteomes" id="UP000308488"/>
    </source>
</evidence>
<protein>
    <recommendedName>
        <fullName evidence="4">2-isopropylmalate synthase</fullName>
    </recommendedName>
</protein>
<proteinExistence type="predicted"/>
<sequence>MMMSEAERQYYLGKAGIHLWYARAPLPGAAPSPEFRFPVGDSAPAPESDLMVPRSSQPSMPRVRDEGAGKDRLAGLQALMANSEPDPHKQPEPVKPEEPVVAATVESPSPLADGRSVEVASVADTVAEPETQGQIEAHLAYWVSEHLVLVSSVADEASERLQHTLAENILLSLGESTVEDSRHIRWPVFGNPRVPGNSVNDFRHILRSVSKEFGSRRLLLLGVMVDDMPSDRSEWLASALGVPAVDFPRSLAELAAVPAYKRELWQQLKAAVGV</sequence>
<feature type="region of interest" description="Disordered" evidence="1">
    <location>
        <begin position="35"/>
        <end position="68"/>
    </location>
</feature>
<evidence type="ECO:0008006" key="4">
    <source>
        <dbReference type="Google" id="ProtNLM"/>
    </source>
</evidence>
<dbReference type="OrthoDB" id="6362681at2"/>
<dbReference type="AlphaFoldDB" id="A0A4U6QUW0"/>
<comment type="caution">
    <text evidence="2">The sequence shown here is derived from an EMBL/GenBank/DDBJ whole genome shotgun (WGS) entry which is preliminary data.</text>
</comment>
<evidence type="ECO:0000256" key="1">
    <source>
        <dbReference type="SAM" id="MobiDB-lite"/>
    </source>
</evidence>
<evidence type="ECO:0000313" key="2">
    <source>
        <dbReference type="EMBL" id="TKV63992.1"/>
    </source>
</evidence>
<gene>
    <name evidence="2" type="ORF">FDP08_16305</name>
</gene>
<dbReference type="Proteomes" id="UP000308488">
    <property type="component" value="Unassembled WGS sequence"/>
</dbReference>
<keyword evidence="3" id="KW-1185">Reference proteome</keyword>
<name>A0A4U6QUW0_9GAMM</name>
<dbReference type="RefSeq" id="WP_137437364.1">
    <property type="nucleotide sequence ID" value="NZ_JANRHC010000003.1"/>
</dbReference>
<dbReference type="EMBL" id="SZYH01000002">
    <property type="protein sequence ID" value="TKV63992.1"/>
    <property type="molecule type" value="Genomic_DNA"/>
</dbReference>
<organism evidence="2 3">
    <name type="scientific">Marinobacter panjinensis</name>
    <dbReference type="NCBI Taxonomy" id="2576384"/>
    <lineage>
        <taxon>Bacteria</taxon>
        <taxon>Pseudomonadati</taxon>
        <taxon>Pseudomonadota</taxon>
        <taxon>Gammaproteobacteria</taxon>
        <taxon>Pseudomonadales</taxon>
        <taxon>Marinobacteraceae</taxon>
        <taxon>Marinobacter</taxon>
    </lineage>
</organism>
<reference evidence="2 3" key="1">
    <citation type="submission" date="2019-05" db="EMBL/GenBank/DDBJ databases">
        <title>Marinobacter panjinensis sp. nov., a moderately halophilic bacterium isolated from sea tidal flat environment.</title>
        <authorList>
            <person name="Yang W."/>
            <person name="An M."/>
            <person name="He W."/>
            <person name="Luo X."/>
            <person name="Zhu L."/>
            <person name="Chen G."/>
            <person name="Zhang Y."/>
            <person name="Wang Y."/>
        </authorList>
    </citation>
    <scope>NUCLEOTIDE SEQUENCE [LARGE SCALE GENOMIC DNA]</scope>
    <source>
        <strain evidence="2 3">PJ-16</strain>
    </source>
</reference>